<keyword evidence="2" id="KW-1003">Cell membrane</keyword>
<feature type="domain" description="Methyl-accepting transducer" evidence="8">
    <location>
        <begin position="130"/>
        <end position="387"/>
    </location>
</feature>
<dbReference type="InterPro" id="IPR004089">
    <property type="entry name" value="MCPsignal_dom"/>
</dbReference>
<evidence type="ECO:0000259" key="9">
    <source>
        <dbReference type="PROSITE" id="PS50885"/>
    </source>
</evidence>
<keyword evidence="7" id="KW-0812">Transmembrane</keyword>
<dbReference type="EMBL" id="JAGGKG010000030">
    <property type="protein sequence ID" value="MBP1907627.1"/>
    <property type="molecule type" value="Genomic_DNA"/>
</dbReference>
<organism evidence="10 11">
    <name type="scientific">Paenibacillus turicensis</name>
    <dbReference type="NCBI Taxonomy" id="160487"/>
    <lineage>
        <taxon>Bacteria</taxon>
        <taxon>Bacillati</taxon>
        <taxon>Bacillota</taxon>
        <taxon>Bacilli</taxon>
        <taxon>Bacillales</taxon>
        <taxon>Paenibacillaceae</taxon>
        <taxon>Paenibacillus</taxon>
    </lineage>
</organism>
<dbReference type="InterPro" id="IPR003660">
    <property type="entry name" value="HAMP_dom"/>
</dbReference>
<comment type="caution">
    <text evidence="10">The sequence shown here is derived from an EMBL/GenBank/DDBJ whole genome shotgun (WGS) entry which is preliminary data.</text>
</comment>
<evidence type="ECO:0000313" key="11">
    <source>
        <dbReference type="Proteomes" id="UP001519272"/>
    </source>
</evidence>
<feature type="transmembrane region" description="Helical" evidence="7">
    <location>
        <begin position="41"/>
        <end position="59"/>
    </location>
</feature>
<sequence>MAWFHKLPFSKKIFYACYVVAAFFAIPTLVTFIIVGKIFTGIFLTLILLTLTFPIAIYLRNVLSDSFTTLSHATARVAKGDFTGSINASGGIGDLSVSFNSMVNKLRSILQETSQITRKVMNSSNSISDKNHSLIDVMTQVGQSSNELAIGAGEISQDIGNMTKSISDIEHKINDYTTTTQVMNQRSSDTLQLVETGRNAVSRQVSGMRKNIDATNKVASTIQALAESARDITLITTSISEIADQTNLLSLNASIEAARAGEQGAGFAVVAHEVRKLAEESTKSTKEVFKLVQIIDRDIKEANESMILNEKIVKEQGQLMVEAEQVFNQIIDSVQYIGKQVEDFAKESILMLESAKTISSSIQNISLITEQFAAGTEEVSASMNEQISSIQAMAAESETMKNAVMQLNKTINIFKF</sequence>
<evidence type="ECO:0000256" key="1">
    <source>
        <dbReference type="ARBA" id="ARBA00004236"/>
    </source>
</evidence>
<feature type="transmembrane region" description="Helical" evidence="7">
    <location>
        <begin position="12"/>
        <end position="35"/>
    </location>
</feature>
<protein>
    <submittedName>
        <fullName evidence="10">Methyl-accepting chemotaxis protein</fullName>
    </submittedName>
</protein>
<dbReference type="SMART" id="SM00283">
    <property type="entry name" value="MA"/>
    <property type="match status" value="1"/>
</dbReference>
<reference evidence="10 11" key="1">
    <citation type="submission" date="2021-03" db="EMBL/GenBank/DDBJ databases">
        <title>Genomic Encyclopedia of Type Strains, Phase IV (KMG-IV): sequencing the most valuable type-strain genomes for metagenomic binning, comparative biology and taxonomic classification.</title>
        <authorList>
            <person name="Goeker M."/>
        </authorList>
    </citation>
    <scope>NUCLEOTIDE SEQUENCE [LARGE SCALE GENOMIC DNA]</scope>
    <source>
        <strain evidence="10 11">DSM 14349</strain>
    </source>
</reference>
<dbReference type="Gene3D" id="1.10.287.950">
    <property type="entry name" value="Methyl-accepting chemotaxis protein"/>
    <property type="match status" value="1"/>
</dbReference>
<evidence type="ECO:0000256" key="6">
    <source>
        <dbReference type="PROSITE-ProRule" id="PRU00284"/>
    </source>
</evidence>
<dbReference type="PROSITE" id="PS50111">
    <property type="entry name" value="CHEMOTAXIS_TRANSDUC_2"/>
    <property type="match status" value="1"/>
</dbReference>
<keyword evidence="7" id="KW-1133">Transmembrane helix</keyword>
<evidence type="ECO:0000256" key="4">
    <source>
        <dbReference type="ARBA" id="ARBA00023224"/>
    </source>
</evidence>
<dbReference type="CDD" id="cd06225">
    <property type="entry name" value="HAMP"/>
    <property type="match status" value="1"/>
</dbReference>
<dbReference type="Proteomes" id="UP001519272">
    <property type="component" value="Unassembled WGS sequence"/>
</dbReference>
<evidence type="ECO:0000256" key="3">
    <source>
        <dbReference type="ARBA" id="ARBA00023136"/>
    </source>
</evidence>
<keyword evidence="4 6" id="KW-0807">Transducer</keyword>
<dbReference type="PANTHER" id="PTHR32089">
    <property type="entry name" value="METHYL-ACCEPTING CHEMOTAXIS PROTEIN MCPB"/>
    <property type="match status" value="1"/>
</dbReference>
<evidence type="ECO:0000313" key="10">
    <source>
        <dbReference type="EMBL" id="MBP1907627.1"/>
    </source>
</evidence>
<accession>A0ABS4FYH7</accession>
<comment type="subcellular location">
    <subcellularLocation>
        <location evidence="1">Cell membrane</location>
    </subcellularLocation>
</comment>
<dbReference type="SUPFAM" id="SSF58104">
    <property type="entry name" value="Methyl-accepting chemotaxis protein (MCP) signaling domain"/>
    <property type="match status" value="1"/>
</dbReference>
<evidence type="ECO:0000256" key="7">
    <source>
        <dbReference type="SAM" id="Phobius"/>
    </source>
</evidence>
<dbReference type="Pfam" id="PF00672">
    <property type="entry name" value="HAMP"/>
    <property type="match status" value="1"/>
</dbReference>
<comment type="similarity">
    <text evidence="5">Belongs to the methyl-accepting chemotaxis (MCP) protein family.</text>
</comment>
<evidence type="ECO:0000256" key="5">
    <source>
        <dbReference type="ARBA" id="ARBA00029447"/>
    </source>
</evidence>
<name>A0ABS4FYH7_9BACL</name>
<evidence type="ECO:0000259" key="8">
    <source>
        <dbReference type="PROSITE" id="PS50111"/>
    </source>
</evidence>
<dbReference type="PANTHER" id="PTHR32089:SF112">
    <property type="entry name" value="LYSOZYME-LIKE PROTEIN-RELATED"/>
    <property type="match status" value="1"/>
</dbReference>
<dbReference type="Pfam" id="PF00015">
    <property type="entry name" value="MCPsignal"/>
    <property type="match status" value="1"/>
</dbReference>
<feature type="domain" description="HAMP" evidence="9">
    <location>
        <begin position="61"/>
        <end position="111"/>
    </location>
</feature>
<evidence type="ECO:0000256" key="2">
    <source>
        <dbReference type="ARBA" id="ARBA00022475"/>
    </source>
</evidence>
<dbReference type="RefSeq" id="WP_210091203.1">
    <property type="nucleotide sequence ID" value="NZ_JAGGKG010000030.1"/>
</dbReference>
<proteinExistence type="inferred from homology"/>
<keyword evidence="11" id="KW-1185">Reference proteome</keyword>
<gene>
    <name evidence="10" type="ORF">J2Z32_004307</name>
</gene>
<dbReference type="PROSITE" id="PS50885">
    <property type="entry name" value="HAMP"/>
    <property type="match status" value="1"/>
</dbReference>
<keyword evidence="3 7" id="KW-0472">Membrane</keyword>